<organism evidence="3">
    <name type="scientific">Salpingoeca rosetta (strain ATCC 50818 / BSB-021)</name>
    <dbReference type="NCBI Taxonomy" id="946362"/>
    <lineage>
        <taxon>Eukaryota</taxon>
        <taxon>Choanoflagellata</taxon>
        <taxon>Craspedida</taxon>
        <taxon>Salpingoecidae</taxon>
        <taxon>Salpingoeca</taxon>
    </lineage>
</organism>
<proteinExistence type="predicted"/>
<feature type="compositionally biased region" description="Low complexity" evidence="1">
    <location>
        <begin position="55"/>
        <end position="71"/>
    </location>
</feature>
<gene>
    <name evidence="2" type="ORF">PTSG_00563</name>
</gene>
<dbReference type="KEGG" id="sre:PTSG_00563"/>
<dbReference type="eggNOG" id="KOG4469">
    <property type="taxonomic scope" value="Eukaryota"/>
</dbReference>
<dbReference type="InterPro" id="IPR014848">
    <property type="entry name" value="Rgp1"/>
</dbReference>
<feature type="compositionally biased region" description="Polar residues" evidence="1">
    <location>
        <begin position="44"/>
        <end position="54"/>
    </location>
</feature>
<feature type="compositionally biased region" description="Low complexity" evidence="1">
    <location>
        <begin position="31"/>
        <end position="42"/>
    </location>
</feature>
<evidence type="ECO:0000313" key="2">
    <source>
        <dbReference type="EMBL" id="EGD72540.1"/>
    </source>
</evidence>
<feature type="compositionally biased region" description="Low complexity" evidence="1">
    <location>
        <begin position="464"/>
        <end position="505"/>
    </location>
</feature>
<feature type="region of interest" description="Disordered" evidence="1">
    <location>
        <begin position="459"/>
        <end position="506"/>
    </location>
</feature>
<feature type="compositionally biased region" description="Polar residues" evidence="1">
    <location>
        <begin position="293"/>
        <end position="306"/>
    </location>
</feature>
<dbReference type="STRING" id="946362.F2TWU4"/>
<sequence>MLEWSVTVAEPVVLTGETVRLRSIIRNTTKAAGTATADTGHQASGGQQTSSFHGTASTAASSVTNTTTALSGPTAASDTSSQSGNAARVVSGYRPVHFERDAHAATAGHANGTAPGGTLSARPSAGMINGHATGHGAATGSGGSRHVVEGTEAIACAIIQVVCQMAGNPSRVDMHKTETPTTSYSFTPASQAKGMVVFASVPVILFCDLQLAPGESRQDDVSVKIAQHAPPTYKGDSISYIYRVVGGLQRFEHPTRYAHLPIKVLAVPEKVRRQCARGSATSLPIEDAINGLESPSSSCSRPTQPHSPFVPRSVPTETRDHILRAIASLTRRRAPCVFRLRNSKGAQIAGVSLSKLSYRLGETVELTVSLEESEVTVVQVNARLVSREVVRPAHRLAGITDELATTSTTHASTTLHTSVTLLESVGLPIPLVSHTNFETQTVSVEWMIEVDLAYRQREPSASVQPTQAPGPATAAASSSSSSTAPAPSHSSSSSSPAQQQSSATPDHVRWTTALEVLPANPINIPFKAPPLSLQW</sequence>
<feature type="region of interest" description="Disordered" evidence="1">
    <location>
        <begin position="31"/>
        <end position="87"/>
    </location>
</feature>
<feature type="region of interest" description="Disordered" evidence="1">
    <location>
        <begin position="293"/>
        <end position="314"/>
    </location>
</feature>
<dbReference type="EMBL" id="GL832955">
    <property type="protein sequence ID" value="EGD72540.1"/>
    <property type="molecule type" value="Genomic_DNA"/>
</dbReference>
<reference evidence="2" key="1">
    <citation type="submission" date="2009-08" db="EMBL/GenBank/DDBJ databases">
        <title>Annotation of Salpingoeca rosetta.</title>
        <authorList>
            <consortium name="The Broad Institute Genome Sequencing Platform"/>
            <person name="Russ C."/>
            <person name="Cuomo C."/>
            <person name="Burger G."/>
            <person name="Gray M.W."/>
            <person name="Holland P.W.H."/>
            <person name="King N."/>
            <person name="Lang F.B.F."/>
            <person name="Roger A.J."/>
            <person name="Ruiz-Trillo I."/>
            <person name="Young S.K."/>
            <person name="Zeng Q."/>
            <person name="Gargeya S."/>
            <person name="Alvarado L."/>
            <person name="Berlin A."/>
            <person name="Chapman S.B."/>
            <person name="Chen Z."/>
            <person name="Freedman E."/>
            <person name="Gellesch M."/>
            <person name="Goldberg J."/>
            <person name="Griggs A."/>
            <person name="Gujja S."/>
            <person name="Heilman E."/>
            <person name="Heiman D."/>
            <person name="Howarth C."/>
            <person name="Mehta T."/>
            <person name="Neiman D."/>
            <person name="Pearson M."/>
            <person name="Roberts A."/>
            <person name="Saif S."/>
            <person name="Shea T."/>
            <person name="Shenoy N."/>
            <person name="Sisk P."/>
            <person name="Stolte C."/>
            <person name="Sykes S."/>
            <person name="White J."/>
            <person name="Yandava C."/>
            <person name="Haas B."/>
            <person name="Nusbaum C."/>
            <person name="Birren B."/>
        </authorList>
    </citation>
    <scope>NUCLEOTIDE SEQUENCE [LARGE SCALE GENOMIC DNA]</scope>
    <source>
        <strain evidence="2">ATCC 50818</strain>
    </source>
</reference>
<dbReference type="PANTHER" id="PTHR12507">
    <property type="entry name" value="REDUCED GROWTH PHENOTYPE 1 RGP1, YEAST -RELATED"/>
    <property type="match status" value="1"/>
</dbReference>
<feature type="region of interest" description="Disordered" evidence="1">
    <location>
        <begin position="106"/>
        <end position="144"/>
    </location>
</feature>
<feature type="compositionally biased region" description="Polar residues" evidence="1">
    <location>
        <begin position="74"/>
        <end position="85"/>
    </location>
</feature>
<name>F2TWU4_SALR5</name>
<dbReference type="Proteomes" id="UP000007799">
    <property type="component" value="Unassembled WGS sequence"/>
</dbReference>
<dbReference type="GeneID" id="16067628"/>
<feature type="compositionally biased region" description="Low complexity" evidence="1">
    <location>
        <begin position="106"/>
        <end position="118"/>
    </location>
</feature>
<protein>
    <submittedName>
        <fullName evidence="2">Uncharacterized protein</fullName>
    </submittedName>
</protein>
<dbReference type="FunCoup" id="F2TWU4">
    <property type="interactions" value="858"/>
</dbReference>
<dbReference type="AlphaFoldDB" id="F2TWU4"/>
<keyword evidence="3" id="KW-1185">Reference proteome</keyword>
<accession>F2TWU4</accession>
<dbReference type="InParanoid" id="F2TWU4"/>
<evidence type="ECO:0000256" key="1">
    <source>
        <dbReference type="SAM" id="MobiDB-lite"/>
    </source>
</evidence>
<evidence type="ECO:0000313" key="3">
    <source>
        <dbReference type="Proteomes" id="UP000007799"/>
    </source>
</evidence>
<dbReference type="OrthoDB" id="1918at2759"/>
<dbReference type="RefSeq" id="XP_004999109.1">
    <property type="nucleotide sequence ID" value="XM_004999052.1"/>
</dbReference>
<dbReference type="Pfam" id="PF08737">
    <property type="entry name" value="Rgp1"/>
    <property type="match status" value="2"/>
</dbReference>